<dbReference type="AlphaFoldDB" id="A0A165RKZ0"/>
<protein>
    <submittedName>
        <fullName evidence="2">Uncharacterized protein</fullName>
    </submittedName>
</protein>
<dbReference type="EMBL" id="KV425581">
    <property type="protein sequence ID" value="KZT23967.1"/>
    <property type="molecule type" value="Genomic_DNA"/>
</dbReference>
<feature type="compositionally biased region" description="Low complexity" evidence="1">
    <location>
        <begin position="21"/>
        <end position="43"/>
    </location>
</feature>
<feature type="compositionally biased region" description="Low complexity" evidence="1">
    <location>
        <begin position="322"/>
        <end position="333"/>
    </location>
</feature>
<evidence type="ECO:0000256" key="1">
    <source>
        <dbReference type="SAM" id="MobiDB-lite"/>
    </source>
</evidence>
<keyword evidence="3" id="KW-1185">Reference proteome</keyword>
<gene>
    <name evidence="2" type="ORF">NEOLEDRAFT_1135796</name>
</gene>
<reference evidence="2 3" key="1">
    <citation type="journal article" date="2016" name="Mol. Biol. Evol.">
        <title>Comparative Genomics of Early-Diverging Mushroom-Forming Fungi Provides Insights into the Origins of Lignocellulose Decay Capabilities.</title>
        <authorList>
            <person name="Nagy L.G."/>
            <person name="Riley R."/>
            <person name="Tritt A."/>
            <person name="Adam C."/>
            <person name="Daum C."/>
            <person name="Floudas D."/>
            <person name="Sun H."/>
            <person name="Yadav J.S."/>
            <person name="Pangilinan J."/>
            <person name="Larsson K.H."/>
            <person name="Matsuura K."/>
            <person name="Barry K."/>
            <person name="Labutti K."/>
            <person name="Kuo R."/>
            <person name="Ohm R.A."/>
            <person name="Bhattacharya S.S."/>
            <person name="Shirouzu T."/>
            <person name="Yoshinaga Y."/>
            <person name="Martin F.M."/>
            <person name="Grigoriev I.V."/>
            <person name="Hibbett D.S."/>
        </authorList>
    </citation>
    <scope>NUCLEOTIDE SEQUENCE [LARGE SCALE GENOMIC DNA]</scope>
    <source>
        <strain evidence="2 3">HHB14362 ss-1</strain>
    </source>
</reference>
<dbReference type="Proteomes" id="UP000076761">
    <property type="component" value="Unassembled WGS sequence"/>
</dbReference>
<sequence>MSASRVAPSQVSLKDRIAALQQRSTSPSAQPSSSTSTSNLSVPNGSNQGSLKDKISKFEQRGGTPVPRGSFGLGAPPAKDVSNKSRELYGNRIPSVSRLTAQYTGLSAQYTGGLTPQTTGRSDSVFLRSPELKGSDAESKQRPISAFGFDVSYHTDEAPPVPDLPSLYQGQGALALDDPIPEPQPTELLAQQQPVSDPCDISVAKPAAIEPLDSTHPEESLAPDSVPQSVSPEPQEDHNAIQHAQPDYHVESETPTRGDFTPTRSSITVQSSFVPAETVDPLLSGEVVSNPEPLPERDSIENTQPSASPEEDVFSASPTQDSSEASSTPASPELDAKSTRTMSVISANDAQIFTRHVSSTSRAILVPTPIVVPSPNTYADAEPSPFPEVREAPRSFHAVVHKKVTEEVRMLGKSKQTPQIKRVVRSSIMDPPASPSSNELASLLMSAALLEEQLSGGALPSPDVKKVITPAIEVDADEFGARMLTPVQESHDPFIEAPSSSSSSSHQTLHPSGAHHSIVFPVHPSCSQEEIPPTPPPKSARTRYFSRSLRSLRHSMSTSSEDSDPVATPPSEESSPQKSGTWGSPKSTVSRATSFAERIWSRKRTKSTISTTVVDPVDEMPEGPSVYIRSASYNPQNHGASPASPPSDDGSARPVSWANTSSTTSSPMNSSFEQSLFDAFPAVPQTVPAVSSTASAYLQPPPPPPPPPPSSFPPQYQKSSFLSRATTLPSRANRDNNNNIKGRHSMETQPPQRASIIRRKHY</sequence>
<accession>A0A165RKZ0</accession>
<organism evidence="2 3">
    <name type="scientific">Neolentinus lepideus HHB14362 ss-1</name>
    <dbReference type="NCBI Taxonomy" id="1314782"/>
    <lineage>
        <taxon>Eukaryota</taxon>
        <taxon>Fungi</taxon>
        <taxon>Dikarya</taxon>
        <taxon>Basidiomycota</taxon>
        <taxon>Agaricomycotina</taxon>
        <taxon>Agaricomycetes</taxon>
        <taxon>Gloeophyllales</taxon>
        <taxon>Gloeophyllaceae</taxon>
        <taxon>Neolentinus</taxon>
    </lineage>
</organism>
<feature type="compositionally biased region" description="Basic and acidic residues" evidence="1">
    <location>
        <begin position="235"/>
        <end position="256"/>
    </location>
</feature>
<dbReference type="STRING" id="1314782.A0A165RKZ0"/>
<evidence type="ECO:0000313" key="3">
    <source>
        <dbReference type="Proteomes" id="UP000076761"/>
    </source>
</evidence>
<feature type="region of interest" description="Disordered" evidence="1">
    <location>
        <begin position="174"/>
        <end position="341"/>
    </location>
</feature>
<feature type="compositionally biased region" description="Pro residues" evidence="1">
    <location>
        <begin position="699"/>
        <end position="712"/>
    </location>
</feature>
<feature type="compositionally biased region" description="Polar residues" evidence="1">
    <location>
        <begin position="716"/>
        <end position="740"/>
    </location>
</feature>
<feature type="compositionally biased region" description="Polar residues" evidence="1">
    <location>
        <begin position="262"/>
        <end position="273"/>
    </location>
</feature>
<feature type="region of interest" description="Disordered" evidence="1">
    <location>
        <begin position="552"/>
        <end position="671"/>
    </location>
</feature>
<dbReference type="InParanoid" id="A0A165RKZ0"/>
<feature type="compositionally biased region" description="Polar residues" evidence="1">
    <location>
        <begin position="1"/>
        <end position="12"/>
    </location>
</feature>
<feature type="region of interest" description="Disordered" evidence="1">
    <location>
        <begin position="492"/>
        <end position="519"/>
    </location>
</feature>
<dbReference type="OrthoDB" id="3237291at2759"/>
<feature type="compositionally biased region" description="Low complexity" evidence="1">
    <location>
        <begin position="639"/>
        <end position="649"/>
    </location>
</feature>
<name>A0A165RKZ0_9AGAM</name>
<feature type="compositionally biased region" description="Polar residues" evidence="1">
    <location>
        <begin position="571"/>
        <end position="593"/>
    </location>
</feature>
<evidence type="ECO:0000313" key="2">
    <source>
        <dbReference type="EMBL" id="KZT23967.1"/>
    </source>
</evidence>
<feature type="region of interest" description="Disordered" evidence="1">
    <location>
        <begin position="1"/>
        <end position="91"/>
    </location>
</feature>
<proteinExistence type="predicted"/>
<feature type="region of interest" description="Disordered" evidence="1">
    <location>
        <begin position="692"/>
        <end position="762"/>
    </location>
</feature>
<feature type="compositionally biased region" description="Basic and acidic residues" evidence="1">
    <location>
        <begin position="51"/>
        <end position="60"/>
    </location>
</feature>
<feature type="compositionally biased region" description="Low complexity" evidence="1">
    <location>
        <begin position="659"/>
        <end position="671"/>
    </location>
</feature>